<feature type="domain" description="Peptidase C83" evidence="5">
    <location>
        <begin position="15"/>
        <end position="240"/>
    </location>
</feature>
<dbReference type="GO" id="GO:0016756">
    <property type="term" value="F:glutathione gamma-glutamylcysteinyltransferase activity"/>
    <property type="evidence" value="ECO:0007669"/>
    <property type="project" value="UniProtKB-EC"/>
</dbReference>
<evidence type="ECO:0000259" key="5">
    <source>
        <dbReference type="PROSITE" id="PS51443"/>
    </source>
</evidence>
<dbReference type="GO" id="GO:0046938">
    <property type="term" value="P:phytochelatin biosynthetic process"/>
    <property type="evidence" value="ECO:0007669"/>
    <property type="project" value="InterPro"/>
</dbReference>
<gene>
    <name evidence="6" type="ORF">DSM107014_13150</name>
</gene>
<evidence type="ECO:0000256" key="4">
    <source>
        <dbReference type="ARBA" id="ARBA00022723"/>
    </source>
</evidence>
<reference evidence="6" key="1">
    <citation type="submission" date="2021-02" db="EMBL/GenBank/DDBJ databases">
        <title>Metagenome analyses of Stigonema ocellatum DSM 106950, Chlorogloea purpurea SAG 13.99 and Gomphosphaeria aponina DSM 107014.</title>
        <authorList>
            <person name="Marter P."/>
            <person name="Huang S."/>
        </authorList>
    </citation>
    <scope>NUCLEOTIDE SEQUENCE</scope>
    <source>
        <strain evidence="6">JP213</strain>
    </source>
</reference>
<keyword evidence="2" id="KW-0104">Cadmium</keyword>
<dbReference type="InterPro" id="IPR038765">
    <property type="entry name" value="Papain-like_cys_pep_sf"/>
</dbReference>
<dbReference type="EC" id="2.3.2.15" evidence="1"/>
<name>A0A941GUQ8_9CHRO</name>
<protein>
    <recommendedName>
        <fullName evidence="1">glutathione gamma-glutamylcysteinyltransferase</fullName>
        <ecNumber evidence="1">2.3.2.15</ecNumber>
    </recommendedName>
</protein>
<dbReference type="Pfam" id="PF05023">
    <property type="entry name" value="Phytochelatin"/>
    <property type="match status" value="1"/>
</dbReference>
<dbReference type="EMBL" id="JADQBC010000089">
    <property type="protein sequence ID" value="MBR8828827.1"/>
    <property type="molecule type" value="Genomic_DNA"/>
</dbReference>
<keyword evidence="4" id="KW-0479">Metal-binding</keyword>
<keyword evidence="3" id="KW-0808">Transferase</keyword>
<evidence type="ECO:0000256" key="2">
    <source>
        <dbReference type="ARBA" id="ARBA00022539"/>
    </source>
</evidence>
<dbReference type="Gene3D" id="3.90.70.30">
    <property type="entry name" value="Phytochelatin synthase, N-terminal domain"/>
    <property type="match status" value="1"/>
</dbReference>
<dbReference type="PANTHER" id="PTHR33447">
    <property type="entry name" value="GLUTATHIONE GAMMA-GLUTAMYLCYSTEINYLTRANSFERASE"/>
    <property type="match status" value="1"/>
</dbReference>
<dbReference type="GO" id="GO:0046872">
    <property type="term" value="F:metal ion binding"/>
    <property type="evidence" value="ECO:0007669"/>
    <property type="project" value="UniProtKB-KW"/>
</dbReference>
<dbReference type="PROSITE" id="PS51443">
    <property type="entry name" value="PCS"/>
    <property type="match status" value="1"/>
</dbReference>
<dbReference type="InterPro" id="IPR038156">
    <property type="entry name" value="PCS_N_sf"/>
</dbReference>
<accession>A0A941GUQ8</accession>
<dbReference type="InterPro" id="IPR007719">
    <property type="entry name" value="PCS_N"/>
</dbReference>
<organism evidence="6 7">
    <name type="scientific">Gomphosphaeria aponina SAG 52.96 = DSM 107014</name>
    <dbReference type="NCBI Taxonomy" id="1521640"/>
    <lineage>
        <taxon>Bacteria</taxon>
        <taxon>Bacillati</taxon>
        <taxon>Cyanobacteriota</taxon>
        <taxon>Cyanophyceae</taxon>
        <taxon>Oscillatoriophycideae</taxon>
        <taxon>Chroococcales</taxon>
        <taxon>Gomphosphaeriaceae</taxon>
        <taxon>Gomphosphaeria</taxon>
    </lineage>
</organism>
<proteinExistence type="predicted"/>
<evidence type="ECO:0000256" key="1">
    <source>
        <dbReference type="ARBA" id="ARBA00012468"/>
    </source>
</evidence>
<evidence type="ECO:0000313" key="6">
    <source>
        <dbReference type="EMBL" id="MBR8828827.1"/>
    </source>
</evidence>
<dbReference type="Proteomes" id="UP000767446">
    <property type="component" value="Unassembled WGS sequence"/>
</dbReference>
<dbReference type="SUPFAM" id="SSF54001">
    <property type="entry name" value="Cysteine proteinases"/>
    <property type="match status" value="1"/>
</dbReference>
<dbReference type="GO" id="GO:0010038">
    <property type="term" value="P:response to metal ion"/>
    <property type="evidence" value="ECO:0007669"/>
    <property type="project" value="InterPro"/>
</dbReference>
<dbReference type="PANTHER" id="PTHR33447:SF20">
    <property type="entry name" value="GLUTATHIONE GAMMA-GLUTAMYLCYSTEINYLTRANSFERASE"/>
    <property type="match status" value="1"/>
</dbReference>
<comment type="caution">
    <text evidence="6">The sequence shown here is derived from an EMBL/GenBank/DDBJ whole genome shotgun (WGS) entry which is preliminary data.</text>
</comment>
<dbReference type="AlphaFoldDB" id="A0A941GUQ8"/>
<sequence>MNLNSSVLPLILTVLIGSGVKAQTLDISENLVNFNSAEGESLLLESEARQDYFPLSIQFVTQNNLAYCGVASIVMVLNAMSIEAPEAPEYRNYRIFTQENLFNNPQTQQVMTAEDVRRGGMTLEQLGLLLASYSVRVEVHYGSDVTLDEFRSLVVENLQRSDNFVLVNYSRPSIGQERGGHISPIAAYNEATDRFLVLDVARYKYPPVWVKVEELWEAMKTLDSVSGKTRGFVLISPSLSGNEVLF</sequence>
<evidence type="ECO:0000256" key="3">
    <source>
        <dbReference type="ARBA" id="ARBA00022679"/>
    </source>
</evidence>
<dbReference type="InterPro" id="IPR040409">
    <property type="entry name" value="PCS-like"/>
</dbReference>
<evidence type="ECO:0000313" key="7">
    <source>
        <dbReference type="Proteomes" id="UP000767446"/>
    </source>
</evidence>